<evidence type="ECO:0000256" key="1">
    <source>
        <dbReference type="SAM" id="MobiDB-lite"/>
    </source>
</evidence>
<protein>
    <submittedName>
        <fullName evidence="2">Uncharacterized protein</fullName>
    </submittedName>
</protein>
<organism evidence="2 3">
    <name type="scientific">Xylaria bambusicola</name>
    <dbReference type="NCBI Taxonomy" id="326684"/>
    <lineage>
        <taxon>Eukaryota</taxon>
        <taxon>Fungi</taxon>
        <taxon>Dikarya</taxon>
        <taxon>Ascomycota</taxon>
        <taxon>Pezizomycotina</taxon>
        <taxon>Sordariomycetes</taxon>
        <taxon>Xylariomycetidae</taxon>
        <taxon>Xylariales</taxon>
        <taxon>Xylariaceae</taxon>
        <taxon>Xylaria</taxon>
    </lineage>
</organism>
<dbReference type="EMBL" id="JAWHQM010000024">
    <property type="protein sequence ID" value="KAK5632335.1"/>
    <property type="molecule type" value="Genomic_DNA"/>
</dbReference>
<name>A0AAN7UH36_9PEZI</name>
<reference evidence="2 3" key="1">
    <citation type="submission" date="2023-10" db="EMBL/GenBank/DDBJ databases">
        <title>Draft genome sequence of Xylaria bambusicola isolate GMP-LS, the root and basal stem rot pathogen of sugarcane in Indonesia.</title>
        <authorList>
            <person name="Selvaraj P."/>
            <person name="Muralishankar V."/>
            <person name="Muruganantham S."/>
            <person name="Sp S."/>
            <person name="Haryani S."/>
            <person name="Lau K.J.X."/>
            <person name="Naqvi N.I."/>
        </authorList>
    </citation>
    <scope>NUCLEOTIDE SEQUENCE [LARGE SCALE GENOMIC DNA]</scope>
    <source>
        <strain evidence="2">GMP-LS</strain>
    </source>
</reference>
<dbReference type="Proteomes" id="UP001305414">
    <property type="component" value="Unassembled WGS sequence"/>
</dbReference>
<feature type="region of interest" description="Disordered" evidence="1">
    <location>
        <begin position="1"/>
        <end position="32"/>
    </location>
</feature>
<proteinExistence type="predicted"/>
<keyword evidence="3" id="KW-1185">Reference proteome</keyword>
<evidence type="ECO:0000313" key="2">
    <source>
        <dbReference type="EMBL" id="KAK5632335.1"/>
    </source>
</evidence>
<comment type="caution">
    <text evidence="2">The sequence shown here is derived from an EMBL/GenBank/DDBJ whole genome shotgun (WGS) entry which is preliminary data.</text>
</comment>
<sequence length="83" mass="9563">MEPIRGQSRINLTGGSKSGNNRSAPRDSEDEERFLKRMDDMNVLYPARERGEFWTDISARPGSARIPLGRIRVQREVTWNSEN</sequence>
<accession>A0AAN7UH36</accession>
<gene>
    <name evidence="2" type="ORF">RRF57_008049</name>
</gene>
<evidence type="ECO:0000313" key="3">
    <source>
        <dbReference type="Proteomes" id="UP001305414"/>
    </source>
</evidence>
<dbReference type="AlphaFoldDB" id="A0AAN7UH36"/>
<feature type="compositionally biased region" description="Polar residues" evidence="1">
    <location>
        <begin position="8"/>
        <end position="23"/>
    </location>
</feature>